<gene>
    <name evidence="2" type="ORF">POCTA_138.1.T0570203</name>
</gene>
<dbReference type="PROSITE" id="PS00108">
    <property type="entry name" value="PROTEIN_KINASE_ST"/>
    <property type="match status" value="1"/>
</dbReference>
<evidence type="ECO:0000313" key="2">
    <source>
        <dbReference type="EMBL" id="CAD8171056.1"/>
    </source>
</evidence>
<proteinExistence type="predicted"/>
<dbReference type="GO" id="GO:0005634">
    <property type="term" value="C:nucleus"/>
    <property type="evidence" value="ECO:0007669"/>
    <property type="project" value="TreeGrafter"/>
</dbReference>
<dbReference type="GO" id="GO:0044773">
    <property type="term" value="P:mitotic DNA damage checkpoint signaling"/>
    <property type="evidence" value="ECO:0007669"/>
    <property type="project" value="TreeGrafter"/>
</dbReference>
<feature type="domain" description="Protein kinase" evidence="1">
    <location>
        <begin position="94"/>
        <end position="359"/>
    </location>
</feature>
<dbReference type="OrthoDB" id="10020333at2759"/>
<organism evidence="2 3">
    <name type="scientific">Paramecium octaurelia</name>
    <dbReference type="NCBI Taxonomy" id="43137"/>
    <lineage>
        <taxon>Eukaryota</taxon>
        <taxon>Sar</taxon>
        <taxon>Alveolata</taxon>
        <taxon>Ciliophora</taxon>
        <taxon>Intramacronucleata</taxon>
        <taxon>Oligohymenophorea</taxon>
        <taxon>Peniculida</taxon>
        <taxon>Parameciidae</taxon>
        <taxon>Paramecium</taxon>
    </lineage>
</organism>
<dbReference type="AlphaFoldDB" id="A0A8S1V8B1"/>
<dbReference type="InterPro" id="IPR000719">
    <property type="entry name" value="Prot_kinase_dom"/>
</dbReference>
<comment type="caution">
    <text evidence="2">The sequence shown here is derived from an EMBL/GenBank/DDBJ whole genome shotgun (WGS) entry which is preliminary data.</text>
</comment>
<dbReference type="PANTHER" id="PTHR44167:SF18">
    <property type="entry name" value="PROTEIN KINASE DOMAIN-CONTAINING PROTEIN"/>
    <property type="match status" value="1"/>
</dbReference>
<dbReference type="InterPro" id="IPR008271">
    <property type="entry name" value="Ser/Thr_kinase_AS"/>
</dbReference>
<dbReference type="PROSITE" id="PS50011">
    <property type="entry name" value="PROTEIN_KINASE_DOM"/>
    <property type="match status" value="1"/>
</dbReference>
<dbReference type="GO" id="GO:0004674">
    <property type="term" value="F:protein serine/threonine kinase activity"/>
    <property type="evidence" value="ECO:0007669"/>
    <property type="project" value="TreeGrafter"/>
</dbReference>
<protein>
    <recommendedName>
        <fullName evidence="1">Protein kinase domain-containing protein</fullName>
    </recommendedName>
</protein>
<dbReference type="EMBL" id="CAJJDP010000056">
    <property type="protein sequence ID" value="CAD8171056.1"/>
    <property type="molecule type" value="Genomic_DNA"/>
</dbReference>
<sequence>MNRDLVYTCDVSNARNNLSRNLFLYKRKLVINNANQDHSNTDIELEQRSREIELRSHLTTISWIYNENIIKGFKVSYQCNYSMTQKSITYLADAQKLKQLKQLLDGQVLYTDFNNYYQFKSSLIQKEDVQISKYVQTETGELKIVKMAKINDQSKLQQDLKIVFELNQQKYKSILEIDEVYKDSNEIIFVMKYCRERNNALEIEETKYIMKRLLKGVKHLHKLGIIHRDLKLDNIVLENQNDLKSIKIIDFGFAVEIGYQTQVRCGTPGYIAPEILNQEDYDELVDIYSLGSIFHSLLSGQKLYPEYQDKQHLIFLNKLNKVKVSSKIMDIEQRQLLLLMIGHKKHRPSASLCLKHQFFRKGCIIPHPIENQVKQLCFPNIKNPFKSKSF</sequence>
<dbReference type="GO" id="GO:0005524">
    <property type="term" value="F:ATP binding"/>
    <property type="evidence" value="ECO:0007669"/>
    <property type="project" value="InterPro"/>
</dbReference>
<dbReference type="OMA" id="ISWIYNE"/>
<accession>A0A8S1V8B1</accession>
<dbReference type="PANTHER" id="PTHR44167">
    <property type="entry name" value="OVARIAN-SPECIFIC SERINE/THREONINE-PROTEIN KINASE LOK-RELATED"/>
    <property type="match status" value="1"/>
</dbReference>
<keyword evidence="3" id="KW-1185">Reference proteome</keyword>
<dbReference type="Proteomes" id="UP000683925">
    <property type="component" value="Unassembled WGS sequence"/>
</dbReference>
<dbReference type="Pfam" id="PF00069">
    <property type="entry name" value="Pkinase"/>
    <property type="match status" value="1"/>
</dbReference>
<dbReference type="GO" id="GO:0005737">
    <property type="term" value="C:cytoplasm"/>
    <property type="evidence" value="ECO:0007669"/>
    <property type="project" value="TreeGrafter"/>
</dbReference>
<evidence type="ECO:0000259" key="1">
    <source>
        <dbReference type="PROSITE" id="PS50011"/>
    </source>
</evidence>
<name>A0A8S1V8B1_PAROT</name>
<evidence type="ECO:0000313" key="3">
    <source>
        <dbReference type="Proteomes" id="UP000683925"/>
    </source>
</evidence>
<dbReference type="SMART" id="SM00220">
    <property type="entry name" value="S_TKc"/>
    <property type="match status" value="1"/>
</dbReference>
<reference evidence="2" key="1">
    <citation type="submission" date="2021-01" db="EMBL/GenBank/DDBJ databases">
        <authorList>
            <consortium name="Genoscope - CEA"/>
            <person name="William W."/>
        </authorList>
    </citation>
    <scope>NUCLEOTIDE SEQUENCE</scope>
</reference>